<dbReference type="RefSeq" id="WP_353647559.1">
    <property type="nucleotide sequence ID" value="NZ_CP159218.1"/>
</dbReference>
<dbReference type="SUPFAM" id="SSF82114">
    <property type="entry name" value="Riboflavin kinase-like"/>
    <property type="match status" value="1"/>
</dbReference>
<dbReference type="Gene3D" id="2.40.30.30">
    <property type="entry name" value="Riboflavin kinase-like"/>
    <property type="match status" value="1"/>
</dbReference>
<dbReference type="InterPro" id="IPR023468">
    <property type="entry name" value="Riboflavin_kinase"/>
</dbReference>
<evidence type="ECO:0000256" key="15">
    <source>
        <dbReference type="PIRNR" id="PIRNR004491"/>
    </source>
</evidence>
<dbReference type="FunFam" id="2.40.30.30:FF:000003">
    <property type="entry name" value="Riboflavin biosynthesis protein"/>
    <property type="match status" value="1"/>
</dbReference>
<comment type="catalytic activity">
    <reaction evidence="13 15">
        <text>riboflavin + ATP = FMN + ADP + H(+)</text>
        <dbReference type="Rhea" id="RHEA:14357"/>
        <dbReference type="ChEBI" id="CHEBI:15378"/>
        <dbReference type="ChEBI" id="CHEBI:30616"/>
        <dbReference type="ChEBI" id="CHEBI:57986"/>
        <dbReference type="ChEBI" id="CHEBI:58210"/>
        <dbReference type="ChEBI" id="CHEBI:456216"/>
        <dbReference type="EC" id="2.7.1.26"/>
    </reaction>
</comment>
<dbReference type="GO" id="GO:0003919">
    <property type="term" value="F:FMN adenylyltransferase activity"/>
    <property type="evidence" value="ECO:0007669"/>
    <property type="project" value="UniProtKB-UniRule"/>
</dbReference>
<dbReference type="CDD" id="cd02064">
    <property type="entry name" value="FAD_synthetase_N"/>
    <property type="match status" value="1"/>
</dbReference>
<keyword evidence="9 15" id="KW-0418">Kinase</keyword>
<dbReference type="GO" id="GO:0005524">
    <property type="term" value="F:ATP binding"/>
    <property type="evidence" value="ECO:0007669"/>
    <property type="project" value="UniProtKB-UniRule"/>
</dbReference>
<dbReference type="InterPro" id="IPR014729">
    <property type="entry name" value="Rossmann-like_a/b/a_fold"/>
</dbReference>
<dbReference type="SUPFAM" id="SSF52374">
    <property type="entry name" value="Nucleotidylyl transferase"/>
    <property type="match status" value="1"/>
</dbReference>
<proteinExistence type="inferred from homology"/>
<evidence type="ECO:0000256" key="10">
    <source>
        <dbReference type="ARBA" id="ARBA00022827"/>
    </source>
</evidence>
<protein>
    <recommendedName>
        <fullName evidence="15">Riboflavin biosynthesis protein</fullName>
    </recommendedName>
    <domain>
        <recommendedName>
            <fullName evidence="15">Riboflavin kinase</fullName>
            <ecNumber evidence="15">2.7.1.26</ecNumber>
        </recommendedName>
        <alternativeName>
            <fullName evidence="15">Flavokinase</fullName>
        </alternativeName>
    </domain>
    <domain>
        <recommendedName>
            <fullName evidence="15">FMN adenylyltransferase</fullName>
            <ecNumber evidence="15">2.7.7.2</ecNumber>
        </recommendedName>
        <alternativeName>
            <fullName evidence="15">FAD pyrophosphorylase</fullName>
        </alternativeName>
        <alternativeName>
            <fullName evidence="15">FAD synthase</fullName>
        </alternativeName>
    </domain>
</protein>
<evidence type="ECO:0000256" key="11">
    <source>
        <dbReference type="ARBA" id="ARBA00022840"/>
    </source>
</evidence>
<dbReference type="PIRSF" id="PIRSF004491">
    <property type="entry name" value="FAD_Synth"/>
    <property type="match status" value="1"/>
</dbReference>
<evidence type="ECO:0000256" key="4">
    <source>
        <dbReference type="ARBA" id="ARBA00022630"/>
    </source>
</evidence>
<dbReference type="EC" id="2.7.7.2" evidence="15"/>
<evidence type="ECO:0000313" key="17">
    <source>
        <dbReference type="EMBL" id="XCG61943.1"/>
    </source>
</evidence>
<reference evidence="17" key="1">
    <citation type="submission" date="2024-05" db="EMBL/GenBank/DDBJ databases">
        <authorList>
            <person name="Cai S.Y."/>
            <person name="Jin L.M."/>
            <person name="Li H.R."/>
        </authorList>
    </citation>
    <scope>NUCLEOTIDE SEQUENCE</scope>
    <source>
        <strain evidence="17">A5-74</strain>
    </source>
</reference>
<comment type="function">
    <text evidence="1">Catalyzes the phosphorylation of riboflavin to FMN followed by the adenylation of FMN to FAD.</text>
</comment>
<evidence type="ECO:0000256" key="8">
    <source>
        <dbReference type="ARBA" id="ARBA00022741"/>
    </source>
</evidence>
<keyword evidence="4 15" id="KW-0285">Flavoprotein</keyword>
<dbReference type="EMBL" id="CP159218">
    <property type="protein sequence ID" value="XCG61943.1"/>
    <property type="molecule type" value="Genomic_DNA"/>
</dbReference>
<dbReference type="NCBIfam" id="NF004160">
    <property type="entry name" value="PRK05627.1-3"/>
    <property type="match status" value="1"/>
</dbReference>
<evidence type="ECO:0000256" key="2">
    <source>
        <dbReference type="ARBA" id="ARBA00004726"/>
    </source>
</evidence>
<evidence type="ECO:0000259" key="16">
    <source>
        <dbReference type="SMART" id="SM00904"/>
    </source>
</evidence>
<dbReference type="Pfam" id="PF01687">
    <property type="entry name" value="Flavokinase"/>
    <property type="match status" value="1"/>
</dbReference>
<dbReference type="Gene3D" id="3.40.50.620">
    <property type="entry name" value="HUPs"/>
    <property type="match status" value="1"/>
</dbReference>
<feature type="domain" description="Riboflavin kinase" evidence="16">
    <location>
        <begin position="192"/>
        <end position="317"/>
    </location>
</feature>
<keyword evidence="12" id="KW-0511">Multifunctional enzyme</keyword>
<dbReference type="GO" id="GO:0008531">
    <property type="term" value="F:riboflavin kinase activity"/>
    <property type="evidence" value="ECO:0007669"/>
    <property type="project" value="UniProtKB-UniRule"/>
</dbReference>
<evidence type="ECO:0000256" key="6">
    <source>
        <dbReference type="ARBA" id="ARBA00022679"/>
    </source>
</evidence>
<dbReference type="PANTHER" id="PTHR22749">
    <property type="entry name" value="RIBOFLAVIN KINASE/FMN ADENYLYLTRANSFERASE"/>
    <property type="match status" value="1"/>
</dbReference>
<dbReference type="InterPro" id="IPR015864">
    <property type="entry name" value="FAD_synthase"/>
</dbReference>
<evidence type="ECO:0000256" key="13">
    <source>
        <dbReference type="ARBA" id="ARBA00047880"/>
    </source>
</evidence>
<dbReference type="InterPro" id="IPR002606">
    <property type="entry name" value="Riboflavin_kinase_bac"/>
</dbReference>
<evidence type="ECO:0000256" key="14">
    <source>
        <dbReference type="ARBA" id="ARBA00049494"/>
    </source>
</evidence>
<keyword evidence="8 15" id="KW-0547">Nucleotide-binding</keyword>
<evidence type="ECO:0000256" key="9">
    <source>
        <dbReference type="ARBA" id="ARBA00022777"/>
    </source>
</evidence>
<dbReference type="GO" id="GO:0009398">
    <property type="term" value="P:FMN biosynthetic process"/>
    <property type="evidence" value="ECO:0007669"/>
    <property type="project" value="UniProtKB-UniRule"/>
</dbReference>
<gene>
    <name evidence="17" type="ORF">ABLG96_11660</name>
</gene>
<evidence type="ECO:0000256" key="12">
    <source>
        <dbReference type="ARBA" id="ARBA00023268"/>
    </source>
</evidence>
<evidence type="ECO:0000256" key="3">
    <source>
        <dbReference type="ARBA" id="ARBA00005201"/>
    </source>
</evidence>
<dbReference type="NCBIfam" id="TIGR00083">
    <property type="entry name" value="ribF"/>
    <property type="match status" value="1"/>
</dbReference>
<organism evidence="17">
    <name type="scientific">Nakamurella sp. A5-74</name>
    <dbReference type="NCBI Taxonomy" id="3158264"/>
    <lineage>
        <taxon>Bacteria</taxon>
        <taxon>Bacillati</taxon>
        <taxon>Actinomycetota</taxon>
        <taxon>Actinomycetes</taxon>
        <taxon>Nakamurellales</taxon>
        <taxon>Nakamurellaceae</taxon>
        <taxon>Nakamurella</taxon>
    </lineage>
</organism>
<dbReference type="EC" id="2.7.1.26" evidence="15"/>
<accession>A0AAU8DIK6</accession>
<comment type="similarity">
    <text evidence="15">Belongs to the ribF family.</text>
</comment>
<keyword evidence="10 15" id="KW-0274">FAD</keyword>
<keyword evidence="5 15" id="KW-0288">FMN</keyword>
<keyword evidence="7 15" id="KW-0548">Nucleotidyltransferase</keyword>
<dbReference type="Pfam" id="PF06574">
    <property type="entry name" value="FAD_syn"/>
    <property type="match status" value="1"/>
</dbReference>
<dbReference type="FunFam" id="3.40.50.620:FF:000021">
    <property type="entry name" value="Riboflavin biosynthesis protein"/>
    <property type="match status" value="1"/>
</dbReference>
<name>A0AAU8DIK6_9ACTN</name>
<evidence type="ECO:0000256" key="1">
    <source>
        <dbReference type="ARBA" id="ARBA00002121"/>
    </source>
</evidence>
<comment type="pathway">
    <text evidence="3 15">Cofactor biosynthesis; FMN biosynthesis; FMN from riboflavin (ATP route): step 1/1.</text>
</comment>
<keyword evidence="6 15" id="KW-0808">Transferase</keyword>
<comment type="catalytic activity">
    <reaction evidence="14 15">
        <text>FMN + ATP + H(+) = FAD + diphosphate</text>
        <dbReference type="Rhea" id="RHEA:17237"/>
        <dbReference type="ChEBI" id="CHEBI:15378"/>
        <dbReference type="ChEBI" id="CHEBI:30616"/>
        <dbReference type="ChEBI" id="CHEBI:33019"/>
        <dbReference type="ChEBI" id="CHEBI:57692"/>
        <dbReference type="ChEBI" id="CHEBI:58210"/>
        <dbReference type="EC" id="2.7.7.2"/>
    </reaction>
</comment>
<dbReference type="AlphaFoldDB" id="A0AAU8DIK6"/>
<comment type="pathway">
    <text evidence="2 15">Cofactor biosynthesis; FAD biosynthesis; FAD from FMN: step 1/1.</text>
</comment>
<evidence type="ECO:0000256" key="7">
    <source>
        <dbReference type="ARBA" id="ARBA00022695"/>
    </source>
</evidence>
<sequence>MLRWRGFEQIPEDWGRCVLSIGVFDGVHLGHQVLVGRLVERAKELGLPSVVMTFDPHPSEVIRPGSHPASLSTLRRRADLMAELGVDVFLVVPFDPRVAAIPAGEFVHDHLVDELHVAHVLVGENFRFGRRGAGDVDVLRSLGRRFGFTAEEIALVGPDGVDRSGSHEGFTVSSTYVRALVDAGDMRAAAKALGRWHRLDGVVVHGEGRGGSVLGYPTANLDVAPHGAVPADGIYAGWFLLGTRRSPAAISVGSNPTFDGTRRTVEAFVLDGGANFYGRRVALEFVERLRGQIRYDAVEPLIEQIGKDVEQTREILDRDG</sequence>
<dbReference type="SMART" id="SM00904">
    <property type="entry name" value="Flavokinase"/>
    <property type="match status" value="1"/>
</dbReference>
<dbReference type="GO" id="GO:0006747">
    <property type="term" value="P:FAD biosynthetic process"/>
    <property type="evidence" value="ECO:0007669"/>
    <property type="project" value="UniProtKB-UniRule"/>
</dbReference>
<evidence type="ECO:0000256" key="5">
    <source>
        <dbReference type="ARBA" id="ARBA00022643"/>
    </source>
</evidence>
<dbReference type="InterPro" id="IPR023465">
    <property type="entry name" value="Riboflavin_kinase_dom_sf"/>
</dbReference>
<dbReference type="InterPro" id="IPR015865">
    <property type="entry name" value="Riboflavin_kinase_bac/euk"/>
</dbReference>
<dbReference type="GO" id="GO:0009231">
    <property type="term" value="P:riboflavin biosynthetic process"/>
    <property type="evidence" value="ECO:0007669"/>
    <property type="project" value="InterPro"/>
</dbReference>
<keyword evidence="11 15" id="KW-0067">ATP-binding</keyword>
<dbReference type="PANTHER" id="PTHR22749:SF6">
    <property type="entry name" value="RIBOFLAVIN KINASE"/>
    <property type="match status" value="1"/>
</dbReference>